<accession>A0ABW5C424</accession>
<dbReference type="RefSeq" id="WP_379053399.1">
    <property type="nucleotide sequence ID" value="NZ_JBHUIK010000007.1"/>
</dbReference>
<organism evidence="1 2">
    <name type="scientific">Metabacillus endolithicus</name>
    <dbReference type="NCBI Taxonomy" id="1535204"/>
    <lineage>
        <taxon>Bacteria</taxon>
        <taxon>Bacillati</taxon>
        <taxon>Bacillota</taxon>
        <taxon>Bacilli</taxon>
        <taxon>Bacillales</taxon>
        <taxon>Bacillaceae</taxon>
        <taxon>Metabacillus</taxon>
    </lineage>
</organism>
<gene>
    <name evidence="1" type="ORF">ACFSKK_23115</name>
</gene>
<reference evidence="2" key="1">
    <citation type="journal article" date="2019" name="Int. J. Syst. Evol. Microbiol.">
        <title>The Global Catalogue of Microorganisms (GCM) 10K type strain sequencing project: providing services to taxonomists for standard genome sequencing and annotation.</title>
        <authorList>
            <consortium name="The Broad Institute Genomics Platform"/>
            <consortium name="The Broad Institute Genome Sequencing Center for Infectious Disease"/>
            <person name="Wu L."/>
            <person name="Ma J."/>
        </authorList>
    </citation>
    <scope>NUCLEOTIDE SEQUENCE [LARGE SCALE GENOMIC DNA]</scope>
    <source>
        <strain evidence="2">CGMCC 1.15474</strain>
    </source>
</reference>
<dbReference type="Proteomes" id="UP001597318">
    <property type="component" value="Unassembled WGS sequence"/>
</dbReference>
<keyword evidence="2" id="KW-1185">Reference proteome</keyword>
<proteinExistence type="predicted"/>
<name>A0ABW5C424_9BACI</name>
<evidence type="ECO:0000313" key="2">
    <source>
        <dbReference type="Proteomes" id="UP001597318"/>
    </source>
</evidence>
<protein>
    <submittedName>
        <fullName evidence="1">Replication-relaxation family protein</fullName>
    </submittedName>
</protein>
<evidence type="ECO:0000313" key="1">
    <source>
        <dbReference type="EMBL" id="MFD2216571.1"/>
    </source>
</evidence>
<comment type="caution">
    <text evidence="1">The sequence shown here is derived from an EMBL/GenBank/DDBJ whole genome shotgun (WGS) entry which is preliminary data.</text>
</comment>
<sequence length="464" mass="55223">MRLGEERVQVSKSPNKNRSYDAERVRGMIHSNKEIDYVILLSLYQHRALTAEQLYRIGKFNLHINSLRNRLRTLADRKVLSVNSRAGIKSVPVLVYSLSLYGLRILIEDILKVKEYVQQLDDYKEHYTLDDLKVRGQHEHFYEVQDWLSLYLSRQPESFHCEWRRYPIFDDDETISYRPDWMIFEKTEEWEEEKKVNPTSNPLLYPYFFRRTTFDDQFLKPMVSVECDRGTMSRTELVDKWEAYKKEGEEMTSKSLVMFYPKQVNGTTRHRNIRETMVYSFESELIDEKIHIFQGEKESTAQAVALFVEREGNVLLNEPMTDRNSIRILVDNYRAENKKAAYLEVSDEVVEKLSLPLKPDHIVLIEGEEDEIQIIFNGMTNWVNPIGKVRTIEKWIKEGGLSIFQQIKLILLYPDNESFKRDITFVSKYLHYASYSELSELGYWGKVHREERKHNKVQWREVLL</sequence>
<dbReference type="EMBL" id="JBHUIK010000007">
    <property type="protein sequence ID" value="MFD2216571.1"/>
    <property type="molecule type" value="Genomic_DNA"/>
</dbReference>